<dbReference type="GO" id="GO:0006352">
    <property type="term" value="P:DNA-templated transcription initiation"/>
    <property type="evidence" value="ECO:0007669"/>
    <property type="project" value="InterPro"/>
</dbReference>
<dbReference type="PROSITE" id="PS00716">
    <property type="entry name" value="SIGMA70_2"/>
    <property type="match status" value="1"/>
</dbReference>
<feature type="domain" description="RNA polymerase sigma-70" evidence="6">
    <location>
        <begin position="229"/>
        <end position="255"/>
    </location>
</feature>
<dbReference type="PANTHER" id="PTHR30385">
    <property type="entry name" value="SIGMA FACTOR F FLAGELLAR"/>
    <property type="match status" value="1"/>
</dbReference>
<reference evidence="7" key="1">
    <citation type="submission" date="2018-05" db="EMBL/GenBank/DDBJ databases">
        <authorList>
            <person name="Lanie J.A."/>
            <person name="Ng W.-L."/>
            <person name="Kazmierczak K.M."/>
            <person name="Andrzejewski T.M."/>
            <person name="Davidsen T.M."/>
            <person name="Wayne K.J."/>
            <person name="Tettelin H."/>
            <person name="Glass J.I."/>
            <person name="Rusch D."/>
            <person name="Podicherti R."/>
            <person name="Tsui H.-C.T."/>
            <person name="Winkler M.E."/>
        </authorList>
    </citation>
    <scope>NUCLEOTIDE SEQUENCE</scope>
</reference>
<accession>A0A382M904</accession>
<keyword evidence="3" id="KW-0238">DNA-binding</keyword>
<dbReference type="NCBIfam" id="TIGR02479">
    <property type="entry name" value="FliA_WhiG"/>
    <property type="match status" value="1"/>
</dbReference>
<dbReference type="InterPro" id="IPR014284">
    <property type="entry name" value="RNA_pol_sigma-70_dom"/>
</dbReference>
<dbReference type="Pfam" id="PF04539">
    <property type="entry name" value="Sigma70_r3"/>
    <property type="match status" value="1"/>
</dbReference>
<dbReference type="GO" id="GO:0003899">
    <property type="term" value="F:DNA-directed RNA polymerase activity"/>
    <property type="evidence" value="ECO:0007669"/>
    <property type="project" value="InterPro"/>
</dbReference>
<evidence type="ECO:0000256" key="5">
    <source>
        <dbReference type="SAM" id="MobiDB-lite"/>
    </source>
</evidence>
<evidence type="ECO:0000313" key="7">
    <source>
        <dbReference type="EMBL" id="SVC44495.1"/>
    </source>
</evidence>
<evidence type="ECO:0000256" key="3">
    <source>
        <dbReference type="ARBA" id="ARBA00023125"/>
    </source>
</evidence>
<keyword evidence="2" id="KW-0731">Sigma factor</keyword>
<organism evidence="7">
    <name type="scientific">marine metagenome</name>
    <dbReference type="NCBI Taxonomy" id="408172"/>
    <lineage>
        <taxon>unclassified sequences</taxon>
        <taxon>metagenomes</taxon>
        <taxon>ecological metagenomes</taxon>
    </lineage>
</organism>
<dbReference type="Gene3D" id="1.20.140.160">
    <property type="match status" value="1"/>
</dbReference>
<protein>
    <recommendedName>
        <fullName evidence="6">RNA polymerase sigma-70 domain-containing protein</fullName>
    </recommendedName>
</protein>
<evidence type="ECO:0000256" key="2">
    <source>
        <dbReference type="ARBA" id="ARBA00023082"/>
    </source>
</evidence>
<feature type="compositionally biased region" description="Polar residues" evidence="5">
    <location>
        <begin position="10"/>
        <end position="19"/>
    </location>
</feature>
<dbReference type="GO" id="GO:0003677">
    <property type="term" value="F:DNA binding"/>
    <property type="evidence" value="ECO:0007669"/>
    <property type="project" value="UniProtKB-KW"/>
</dbReference>
<dbReference type="PANTHER" id="PTHR30385:SF7">
    <property type="entry name" value="RNA POLYMERASE SIGMA FACTOR FLIA"/>
    <property type="match status" value="1"/>
</dbReference>
<dbReference type="SUPFAM" id="SSF88946">
    <property type="entry name" value="Sigma2 domain of RNA polymerase sigma factors"/>
    <property type="match status" value="1"/>
</dbReference>
<dbReference type="EMBL" id="UINC01091597">
    <property type="protein sequence ID" value="SVC44495.1"/>
    <property type="molecule type" value="Genomic_DNA"/>
</dbReference>
<dbReference type="PIRSF" id="PIRSF000770">
    <property type="entry name" value="RNA_pol_sigma-SigE/K"/>
    <property type="match status" value="1"/>
</dbReference>
<name>A0A382M904_9ZZZZ</name>
<dbReference type="InterPro" id="IPR007630">
    <property type="entry name" value="RNA_pol_sigma70_r4"/>
</dbReference>
<dbReference type="AlphaFoldDB" id="A0A382M904"/>
<dbReference type="InterPro" id="IPR013325">
    <property type="entry name" value="RNA_pol_sigma_r2"/>
</dbReference>
<keyword evidence="1" id="KW-0805">Transcription regulation</keyword>
<dbReference type="GO" id="GO:0016987">
    <property type="term" value="F:sigma factor activity"/>
    <property type="evidence" value="ECO:0007669"/>
    <property type="project" value="UniProtKB-KW"/>
</dbReference>
<dbReference type="Gene3D" id="1.10.1740.10">
    <property type="match status" value="1"/>
</dbReference>
<dbReference type="InterPro" id="IPR012845">
    <property type="entry name" value="RNA_pol_sigma_FliA_WhiG"/>
</dbReference>
<dbReference type="InterPro" id="IPR000943">
    <property type="entry name" value="RNA_pol_sigma70"/>
</dbReference>
<evidence type="ECO:0000259" key="6">
    <source>
        <dbReference type="PROSITE" id="PS00716"/>
    </source>
</evidence>
<dbReference type="InterPro" id="IPR007624">
    <property type="entry name" value="RNA_pol_sigma70_r3"/>
</dbReference>
<dbReference type="NCBIfam" id="NF005413">
    <property type="entry name" value="PRK06986.1"/>
    <property type="match status" value="1"/>
</dbReference>
<dbReference type="NCBIfam" id="TIGR02937">
    <property type="entry name" value="sigma70-ECF"/>
    <property type="match status" value="1"/>
</dbReference>
<evidence type="ECO:0000256" key="4">
    <source>
        <dbReference type="ARBA" id="ARBA00023163"/>
    </source>
</evidence>
<sequence length="265" mass="29701">MSAKKALPNKANQQYSKQKQAFGPTEEGTIVKKGELVDYLPLVKYVAGRLAIGLPRSVEMDDLINAGVVGLIEAYNNFDGSKGVKFETYASLRVRGSILDELRGMDWVPRSTRARSREVERALSRLESKLGRSPTEAELADELDVTIQEYYHIIDDVSSAALLSLDESSFGEDDDKPVPLVDKLRPKDEPSALVNLERLEMRDLLADSLGKVSEQERLVIALYYYEELTLKEIGQVLELSESRVSQLHTKAVLGLRAKLRKRFMA</sequence>
<gene>
    <name evidence="7" type="ORF">METZ01_LOCUS297349</name>
</gene>
<dbReference type="InterPro" id="IPR007627">
    <property type="entry name" value="RNA_pol_sigma70_r2"/>
</dbReference>
<dbReference type="SUPFAM" id="SSF88659">
    <property type="entry name" value="Sigma3 and sigma4 domains of RNA polymerase sigma factors"/>
    <property type="match status" value="2"/>
</dbReference>
<dbReference type="Pfam" id="PF04545">
    <property type="entry name" value="Sigma70_r4"/>
    <property type="match status" value="1"/>
</dbReference>
<feature type="region of interest" description="Disordered" evidence="5">
    <location>
        <begin position="1"/>
        <end position="23"/>
    </location>
</feature>
<dbReference type="InterPro" id="IPR013324">
    <property type="entry name" value="RNA_pol_sigma_r3/r4-like"/>
</dbReference>
<evidence type="ECO:0000256" key="1">
    <source>
        <dbReference type="ARBA" id="ARBA00023015"/>
    </source>
</evidence>
<dbReference type="PRINTS" id="PR00046">
    <property type="entry name" value="SIGMA70FCT"/>
</dbReference>
<keyword evidence="4" id="KW-0804">Transcription</keyword>
<proteinExistence type="predicted"/>
<dbReference type="CDD" id="cd06171">
    <property type="entry name" value="Sigma70_r4"/>
    <property type="match status" value="1"/>
</dbReference>
<dbReference type="Pfam" id="PF04542">
    <property type="entry name" value="Sigma70_r2"/>
    <property type="match status" value="1"/>
</dbReference>